<dbReference type="Gene3D" id="3.40.50.150">
    <property type="entry name" value="Vaccinia Virus protein VP39"/>
    <property type="match status" value="1"/>
</dbReference>
<gene>
    <name evidence="2" type="ORF">MNBD_IGNAVI01-341</name>
</gene>
<evidence type="ECO:0000313" key="2">
    <source>
        <dbReference type="EMBL" id="VAX24418.1"/>
    </source>
</evidence>
<name>A0A3B1CKE4_9ZZZZ</name>
<dbReference type="CDD" id="cd02440">
    <property type="entry name" value="AdoMet_MTases"/>
    <property type="match status" value="1"/>
</dbReference>
<reference evidence="2" key="1">
    <citation type="submission" date="2018-06" db="EMBL/GenBank/DDBJ databases">
        <authorList>
            <person name="Zhirakovskaya E."/>
        </authorList>
    </citation>
    <scope>NUCLEOTIDE SEQUENCE</scope>
</reference>
<organism evidence="2">
    <name type="scientific">hydrothermal vent metagenome</name>
    <dbReference type="NCBI Taxonomy" id="652676"/>
    <lineage>
        <taxon>unclassified sequences</taxon>
        <taxon>metagenomes</taxon>
        <taxon>ecological metagenomes</taxon>
    </lineage>
</organism>
<dbReference type="AlphaFoldDB" id="A0A3B1CKE4"/>
<dbReference type="GO" id="GO:0004608">
    <property type="term" value="F:phosphatidylethanolamine N-methyltransferase activity"/>
    <property type="evidence" value="ECO:0007669"/>
    <property type="project" value="UniProtKB-EC"/>
</dbReference>
<dbReference type="Pfam" id="PF08241">
    <property type="entry name" value="Methyltransf_11"/>
    <property type="match status" value="1"/>
</dbReference>
<dbReference type="SUPFAM" id="SSF53335">
    <property type="entry name" value="S-adenosyl-L-methionine-dependent methyltransferases"/>
    <property type="match status" value="1"/>
</dbReference>
<keyword evidence="2" id="KW-0489">Methyltransferase</keyword>
<keyword evidence="2" id="KW-0808">Transferase</keyword>
<dbReference type="PANTHER" id="PTHR45036:SF1">
    <property type="entry name" value="METHYLTRANSFERASE LIKE 7A"/>
    <property type="match status" value="1"/>
</dbReference>
<dbReference type="PANTHER" id="PTHR45036">
    <property type="entry name" value="METHYLTRANSFERASE LIKE 7B"/>
    <property type="match status" value="1"/>
</dbReference>
<evidence type="ECO:0000259" key="1">
    <source>
        <dbReference type="Pfam" id="PF08241"/>
    </source>
</evidence>
<dbReference type="EMBL" id="UOGD01000273">
    <property type="protein sequence ID" value="VAX24418.1"/>
    <property type="molecule type" value="Genomic_DNA"/>
</dbReference>
<dbReference type="InterPro" id="IPR029063">
    <property type="entry name" value="SAM-dependent_MTases_sf"/>
</dbReference>
<dbReference type="InterPro" id="IPR052356">
    <property type="entry name" value="Thiol_S-MT"/>
</dbReference>
<protein>
    <submittedName>
        <fullName evidence="2">Phosphatidylethanolamine N-methyltransferase</fullName>
        <ecNumber evidence="2">2.1.1.17</ecNumber>
    </submittedName>
</protein>
<dbReference type="EC" id="2.1.1.17" evidence="2"/>
<accession>A0A3B1CKE4</accession>
<feature type="domain" description="Methyltransferase type 11" evidence="1">
    <location>
        <begin position="47"/>
        <end position="139"/>
    </location>
</feature>
<sequence length="205" mass="23854">MNWVRTEVIKERYNRYSKFYDIFELPMETFFAKFRPDLVRYAEGNVLEVGVGTGKNLEYYPDDVHVTAIDLSPGMLSKAQKKFSNKKNITFLEMDIQSTTFKDNIFDTVIGSFIFCSVPDPIKGLHEIRRICKSGGKIYLLEHVRSNKKIIGPILDLFNPIPLKLFGFNINRETSNNIKESGFVEIIEKIYWSDILRMYIITNSK</sequence>
<dbReference type="InterPro" id="IPR013216">
    <property type="entry name" value="Methyltransf_11"/>
</dbReference>
<proteinExistence type="predicted"/>
<dbReference type="GO" id="GO:0032259">
    <property type="term" value="P:methylation"/>
    <property type="evidence" value="ECO:0007669"/>
    <property type="project" value="UniProtKB-KW"/>
</dbReference>